<proteinExistence type="inferred from homology"/>
<dbReference type="PANTHER" id="PTHR32411:SF51">
    <property type="entry name" value="GNK2-HOMOLOGOUS DOMAIN-CONTAINING PROTEIN"/>
    <property type="match status" value="1"/>
</dbReference>
<evidence type="ECO:0000256" key="3">
    <source>
        <dbReference type="ARBA" id="ARBA00022729"/>
    </source>
</evidence>
<evidence type="ECO:0000256" key="4">
    <source>
        <dbReference type="ARBA" id="ARBA00022737"/>
    </source>
</evidence>
<dbReference type="EMBL" id="CAADRP010001807">
    <property type="protein sequence ID" value="VFU52765.1"/>
    <property type="molecule type" value="Genomic_DNA"/>
</dbReference>
<evidence type="ECO:0000259" key="7">
    <source>
        <dbReference type="PROSITE" id="PS51473"/>
    </source>
</evidence>
<evidence type="ECO:0000256" key="1">
    <source>
        <dbReference type="ARBA" id="ARBA00004613"/>
    </source>
</evidence>
<dbReference type="InterPro" id="IPR002902">
    <property type="entry name" value="GNK2"/>
</dbReference>
<organism evidence="8">
    <name type="scientific">Salix viminalis</name>
    <name type="common">Common osier</name>
    <name type="synonym">Basket willow</name>
    <dbReference type="NCBI Taxonomy" id="40686"/>
    <lineage>
        <taxon>Eukaryota</taxon>
        <taxon>Viridiplantae</taxon>
        <taxon>Streptophyta</taxon>
        <taxon>Embryophyta</taxon>
        <taxon>Tracheophyta</taxon>
        <taxon>Spermatophyta</taxon>
        <taxon>Magnoliopsida</taxon>
        <taxon>eudicotyledons</taxon>
        <taxon>Gunneridae</taxon>
        <taxon>Pentapetalae</taxon>
        <taxon>rosids</taxon>
        <taxon>fabids</taxon>
        <taxon>Malpighiales</taxon>
        <taxon>Salicaceae</taxon>
        <taxon>Saliceae</taxon>
        <taxon>Salix</taxon>
    </lineage>
</organism>
<evidence type="ECO:0000256" key="2">
    <source>
        <dbReference type="ARBA" id="ARBA00022525"/>
    </source>
</evidence>
<protein>
    <recommendedName>
        <fullName evidence="7">Gnk2-homologous domain-containing protein</fullName>
    </recommendedName>
</protein>
<feature type="domain" description="Gnk2-homologous" evidence="7">
    <location>
        <begin position="131"/>
        <end position="238"/>
    </location>
</feature>
<feature type="signal peptide" evidence="6">
    <location>
        <begin position="1"/>
        <end position="24"/>
    </location>
</feature>
<dbReference type="AlphaFoldDB" id="A0A6N2MGM5"/>
<keyword evidence="3 6" id="KW-0732">Signal</keyword>
<keyword evidence="2" id="KW-0964">Secreted</keyword>
<dbReference type="CDD" id="cd23509">
    <property type="entry name" value="Gnk2-like"/>
    <property type="match status" value="2"/>
</dbReference>
<gene>
    <name evidence="8" type="ORF">SVIM_LOCUS364238</name>
</gene>
<feature type="chain" id="PRO_5026779486" description="Gnk2-homologous domain-containing protein" evidence="6">
    <location>
        <begin position="25"/>
        <end position="344"/>
    </location>
</feature>
<keyword evidence="4" id="KW-0677">Repeat</keyword>
<dbReference type="Gene3D" id="3.30.430.20">
    <property type="entry name" value="Gnk2 domain, C-X8-C-X2-C motif"/>
    <property type="match status" value="2"/>
</dbReference>
<dbReference type="InterPro" id="IPR050581">
    <property type="entry name" value="CRR_secretory_protein"/>
</dbReference>
<sequence>MSSSRLTSSLYLLAFALLLQNVLGIENSFVRCVYGPNNMNATATSSYNTSLSVLLGSMNQLAPVEGFALGSLGQNNLDRPYGLLLCRGDVSSSDCRTCALLATSEIRKSCPNSRGGFIAIPTPTSFGQIDDNTTFYMWNENNVSNPVVFNQKTVELLSQLATKASYNSTKLFAAGEMDLPEGSTKVYGMTTCTRDLSSADCKKCLDGAIVELLRLAYGKEVARFVGGSCTVDKTSLSVLMVLSITCSSEGFALGSLGQNTRPTYGSSLQRRCLTSDCRTCAVIAARRSQELPIATCNHSYSDTDFFGQIDEENKFYMWNVNNVSNQCVYREDYELLSNSDQGFL</sequence>
<evidence type="ECO:0000256" key="5">
    <source>
        <dbReference type="ARBA" id="ARBA00038515"/>
    </source>
</evidence>
<dbReference type="PANTHER" id="PTHR32411">
    <property type="entry name" value="CYSTEINE-RICH REPEAT SECRETORY PROTEIN 38-RELATED"/>
    <property type="match status" value="1"/>
</dbReference>
<reference evidence="8" key="1">
    <citation type="submission" date="2019-03" db="EMBL/GenBank/DDBJ databases">
        <authorList>
            <person name="Mank J."/>
            <person name="Almeida P."/>
        </authorList>
    </citation>
    <scope>NUCLEOTIDE SEQUENCE</scope>
    <source>
        <strain evidence="8">78183</strain>
    </source>
</reference>
<accession>A0A6N2MGM5</accession>
<comment type="similarity">
    <text evidence="5">Belongs to the cysteine-rich repeat secretory protein family.</text>
</comment>
<evidence type="ECO:0000313" key="8">
    <source>
        <dbReference type="EMBL" id="VFU52765.1"/>
    </source>
</evidence>
<dbReference type="GO" id="GO:0005576">
    <property type="term" value="C:extracellular region"/>
    <property type="evidence" value="ECO:0007669"/>
    <property type="project" value="UniProtKB-SubCell"/>
</dbReference>
<dbReference type="PROSITE" id="PS51473">
    <property type="entry name" value="GNK2"/>
    <property type="match status" value="1"/>
</dbReference>
<dbReference type="Pfam" id="PF01657">
    <property type="entry name" value="Stress-antifung"/>
    <property type="match status" value="2"/>
</dbReference>
<comment type="subcellular location">
    <subcellularLocation>
        <location evidence="1">Secreted</location>
    </subcellularLocation>
</comment>
<dbReference type="InterPro" id="IPR038408">
    <property type="entry name" value="GNK2_sf"/>
</dbReference>
<evidence type="ECO:0000256" key="6">
    <source>
        <dbReference type="SAM" id="SignalP"/>
    </source>
</evidence>
<name>A0A6N2MGM5_SALVM</name>